<feature type="region of interest" description="Disordered" evidence="1">
    <location>
        <begin position="15"/>
        <end position="63"/>
    </location>
</feature>
<reference evidence="2" key="1">
    <citation type="submission" date="2023-05" db="EMBL/GenBank/DDBJ databases">
        <title>Comparative genomics of Bacillaceae isolates and their secondary metabolite potential.</title>
        <authorList>
            <person name="Song L."/>
            <person name="Nielsen L.J."/>
            <person name="Mohite O."/>
            <person name="Xu X."/>
            <person name="Weber T."/>
            <person name="Kovacs A.T."/>
        </authorList>
    </citation>
    <scope>NUCLEOTIDE SEQUENCE</scope>
    <source>
        <strain evidence="2">B2_4</strain>
    </source>
</reference>
<dbReference type="RefSeq" id="WP_283927610.1">
    <property type="nucleotide sequence ID" value="NZ_CP126084.1"/>
</dbReference>
<proteinExistence type="predicted"/>
<protein>
    <submittedName>
        <fullName evidence="2">Uncharacterized protein</fullName>
    </submittedName>
</protein>
<name>A0AA95I4T5_9BACL</name>
<accession>A0AA95I4T5</accession>
<dbReference type="EMBL" id="CP126084">
    <property type="protein sequence ID" value="WHX50549.1"/>
    <property type="molecule type" value="Genomic_DNA"/>
</dbReference>
<dbReference type="AlphaFoldDB" id="A0AA95I4T5"/>
<dbReference type="Proteomes" id="UP001177943">
    <property type="component" value="Chromosome"/>
</dbReference>
<gene>
    <name evidence="2" type="ORF">QNH46_07855</name>
</gene>
<evidence type="ECO:0000313" key="2">
    <source>
        <dbReference type="EMBL" id="WHX50549.1"/>
    </source>
</evidence>
<evidence type="ECO:0000313" key="3">
    <source>
        <dbReference type="Proteomes" id="UP001177943"/>
    </source>
</evidence>
<sequence length="63" mass="6872">MQYKDDLANGYVNGHYVGIRQGTPTPDKLEPAADGYEVPRGTVRQGTVTPDALEPNYPEPVDP</sequence>
<organism evidence="2 3">
    <name type="scientific">Paenibacillus woosongensis</name>
    <dbReference type="NCBI Taxonomy" id="307580"/>
    <lineage>
        <taxon>Bacteria</taxon>
        <taxon>Bacillati</taxon>
        <taxon>Bacillota</taxon>
        <taxon>Bacilli</taxon>
        <taxon>Bacillales</taxon>
        <taxon>Paenibacillaceae</taxon>
        <taxon>Paenibacillus</taxon>
    </lineage>
</organism>
<dbReference type="KEGG" id="pwn:QNH46_07855"/>
<evidence type="ECO:0000256" key="1">
    <source>
        <dbReference type="SAM" id="MobiDB-lite"/>
    </source>
</evidence>